<organism evidence="2 3">
    <name type="scientific">Coprinellus micaceus</name>
    <name type="common">Glistening ink-cap mushroom</name>
    <name type="synonym">Coprinus micaceus</name>
    <dbReference type="NCBI Taxonomy" id="71717"/>
    <lineage>
        <taxon>Eukaryota</taxon>
        <taxon>Fungi</taxon>
        <taxon>Dikarya</taxon>
        <taxon>Basidiomycota</taxon>
        <taxon>Agaricomycotina</taxon>
        <taxon>Agaricomycetes</taxon>
        <taxon>Agaricomycetidae</taxon>
        <taxon>Agaricales</taxon>
        <taxon>Agaricineae</taxon>
        <taxon>Psathyrellaceae</taxon>
        <taxon>Coprinellus</taxon>
    </lineage>
</organism>
<feature type="region of interest" description="Disordered" evidence="1">
    <location>
        <begin position="465"/>
        <end position="487"/>
    </location>
</feature>
<evidence type="ECO:0000313" key="3">
    <source>
        <dbReference type="Proteomes" id="UP000298030"/>
    </source>
</evidence>
<dbReference type="AlphaFoldDB" id="A0A4Y7TZ25"/>
<dbReference type="Proteomes" id="UP000298030">
    <property type="component" value="Unassembled WGS sequence"/>
</dbReference>
<reference evidence="2 3" key="1">
    <citation type="journal article" date="2019" name="Nat. Ecol. Evol.">
        <title>Megaphylogeny resolves global patterns of mushroom evolution.</title>
        <authorList>
            <person name="Varga T."/>
            <person name="Krizsan K."/>
            <person name="Foldi C."/>
            <person name="Dima B."/>
            <person name="Sanchez-Garcia M."/>
            <person name="Sanchez-Ramirez S."/>
            <person name="Szollosi G.J."/>
            <person name="Szarkandi J.G."/>
            <person name="Papp V."/>
            <person name="Albert L."/>
            <person name="Andreopoulos W."/>
            <person name="Angelini C."/>
            <person name="Antonin V."/>
            <person name="Barry K.W."/>
            <person name="Bougher N.L."/>
            <person name="Buchanan P."/>
            <person name="Buyck B."/>
            <person name="Bense V."/>
            <person name="Catcheside P."/>
            <person name="Chovatia M."/>
            <person name="Cooper J."/>
            <person name="Damon W."/>
            <person name="Desjardin D."/>
            <person name="Finy P."/>
            <person name="Geml J."/>
            <person name="Haridas S."/>
            <person name="Hughes K."/>
            <person name="Justo A."/>
            <person name="Karasinski D."/>
            <person name="Kautmanova I."/>
            <person name="Kiss B."/>
            <person name="Kocsube S."/>
            <person name="Kotiranta H."/>
            <person name="LaButti K.M."/>
            <person name="Lechner B.E."/>
            <person name="Liimatainen K."/>
            <person name="Lipzen A."/>
            <person name="Lukacs Z."/>
            <person name="Mihaltcheva S."/>
            <person name="Morgado L.N."/>
            <person name="Niskanen T."/>
            <person name="Noordeloos M.E."/>
            <person name="Ohm R.A."/>
            <person name="Ortiz-Santana B."/>
            <person name="Ovrebo C."/>
            <person name="Racz N."/>
            <person name="Riley R."/>
            <person name="Savchenko A."/>
            <person name="Shiryaev A."/>
            <person name="Soop K."/>
            <person name="Spirin V."/>
            <person name="Szebenyi C."/>
            <person name="Tomsovsky M."/>
            <person name="Tulloss R.E."/>
            <person name="Uehling J."/>
            <person name="Grigoriev I.V."/>
            <person name="Vagvolgyi C."/>
            <person name="Papp T."/>
            <person name="Martin F.M."/>
            <person name="Miettinen O."/>
            <person name="Hibbett D.S."/>
            <person name="Nagy L.G."/>
        </authorList>
    </citation>
    <scope>NUCLEOTIDE SEQUENCE [LARGE SCALE GENOMIC DNA]</scope>
    <source>
        <strain evidence="2 3">FP101781</strain>
    </source>
</reference>
<feature type="region of interest" description="Disordered" evidence="1">
    <location>
        <begin position="136"/>
        <end position="160"/>
    </location>
</feature>
<feature type="compositionally biased region" description="Polar residues" evidence="1">
    <location>
        <begin position="37"/>
        <end position="48"/>
    </location>
</feature>
<dbReference type="EMBL" id="QPFP01000001">
    <property type="protein sequence ID" value="TEB39416.1"/>
    <property type="molecule type" value="Genomic_DNA"/>
</dbReference>
<comment type="caution">
    <text evidence="2">The sequence shown here is derived from an EMBL/GenBank/DDBJ whole genome shotgun (WGS) entry which is preliminary data.</text>
</comment>
<dbReference type="OrthoDB" id="2690488at2759"/>
<protein>
    <submittedName>
        <fullName evidence="2">Uncharacterized protein</fullName>
    </submittedName>
</protein>
<dbReference type="STRING" id="71717.A0A4Y7TZ25"/>
<keyword evidence="3" id="KW-1185">Reference proteome</keyword>
<proteinExistence type="predicted"/>
<feature type="region of interest" description="Disordered" evidence="1">
    <location>
        <begin position="1"/>
        <end position="85"/>
    </location>
</feature>
<evidence type="ECO:0000256" key="1">
    <source>
        <dbReference type="SAM" id="MobiDB-lite"/>
    </source>
</evidence>
<feature type="compositionally biased region" description="Pro residues" evidence="1">
    <location>
        <begin position="73"/>
        <end position="85"/>
    </location>
</feature>
<name>A0A4Y7TZ25_COPMI</name>
<sequence>MDPPNNGHNANPFHGGLVSGQWNPASPSSSQSPPNAGHSSGTNSASPPMNNPMELDDPQPALPPPQDARLPVIPEPPQQEGLQPPPLILLPLPILTHPLPTKTPHYRLVQQTVAPSMKAVIEAAVQSTVEKVMRMKEEQDQEMAEDADDESTSPGTKRKKSKTVNMYHGLMRDFLALKKLALDGDPPHLPSAAEISGWVANRTGGPSTELPRFDWTKTFSHAWNDELLGLLAQEFLVYVTPHIKPDQIDEHFLKVAGVKDILASKLRLLKRAFLSSYDWRTGLRDDTSPALEQQAKKKDKALLKSRHKSRMVGTFARRKKIIKYHVKNSTDPAYWNGMEELLIALGLEGMSSDETENEAPAPGAAYARARKLVRRRAKRWLNADIALLWQDVEAGWDLMPEKLKRGNPPYPRIPEARASSALDLTKAQHIGAVKNLPINWYDSTYWILLTSQSQQSVSSVEAKALPQKTVPAPAPAPAIPSEAGPSA</sequence>
<accession>A0A4Y7TZ25</accession>
<feature type="compositionally biased region" description="Low complexity" evidence="1">
    <location>
        <begin position="24"/>
        <end position="34"/>
    </location>
</feature>
<gene>
    <name evidence="2" type="ORF">FA13DRAFT_1703746</name>
</gene>
<feature type="compositionally biased region" description="Acidic residues" evidence="1">
    <location>
        <begin position="139"/>
        <end position="151"/>
    </location>
</feature>
<evidence type="ECO:0000313" key="2">
    <source>
        <dbReference type="EMBL" id="TEB39416.1"/>
    </source>
</evidence>